<feature type="domain" description="Pyrimidine nucleoside phosphorylase C-terminal" evidence="5">
    <location>
        <begin position="346"/>
        <end position="420"/>
    </location>
</feature>
<organism evidence="6 7">
    <name type="scientific">Egicoccus halophilus</name>
    <dbReference type="NCBI Taxonomy" id="1670830"/>
    <lineage>
        <taxon>Bacteria</taxon>
        <taxon>Bacillati</taxon>
        <taxon>Actinomycetota</taxon>
        <taxon>Nitriliruptoria</taxon>
        <taxon>Egicoccales</taxon>
        <taxon>Egicoccaceae</taxon>
        <taxon>Egicoccus</taxon>
    </lineage>
</organism>
<dbReference type="NCBIfam" id="TIGR02644">
    <property type="entry name" value="Y_phosphoryl"/>
    <property type="match status" value="1"/>
</dbReference>
<reference evidence="6" key="1">
    <citation type="journal article" date="2014" name="Int. J. Syst. Evol. Microbiol.">
        <title>Complete genome sequence of Corynebacterium casei LMG S-19264T (=DSM 44701T), isolated from a smear-ripened cheese.</title>
        <authorList>
            <consortium name="US DOE Joint Genome Institute (JGI-PGF)"/>
            <person name="Walter F."/>
            <person name="Albersmeier A."/>
            <person name="Kalinowski J."/>
            <person name="Ruckert C."/>
        </authorList>
    </citation>
    <scope>NUCLEOTIDE SEQUENCE</scope>
    <source>
        <strain evidence="6">CGMCC 1.14988</strain>
    </source>
</reference>
<accession>A0A8J3A6Z7</accession>
<dbReference type="Gene3D" id="1.20.970.10">
    <property type="entry name" value="Transferase, Pyrimidine Nucleoside Phosphorylase, Chain C"/>
    <property type="match status" value="1"/>
</dbReference>
<dbReference type="PIRSF" id="PIRSF000478">
    <property type="entry name" value="TP_PyNP"/>
    <property type="match status" value="1"/>
</dbReference>
<dbReference type="InterPro" id="IPR000053">
    <property type="entry name" value="Thymidine/pyrmidine_PPase"/>
</dbReference>
<dbReference type="Pfam" id="PF02885">
    <property type="entry name" value="Glycos_trans_3N"/>
    <property type="match status" value="1"/>
</dbReference>
<evidence type="ECO:0000256" key="2">
    <source>
        <dbReference type="ARBA" id="ARBA00011738"/>
    </source>
</evidence>
<gene>
    <name evidence="6" type="ORF">GCM10011354_11480</name>
</gene>
<keyword evidence="7" id="KW-1185">Reference proteome</keyword>
<name>A0A8J3A6Z7_9ACTN</name>
<dbReference type="SUPFAM" id="SSF54680">
    <property type="entry name" value="Pyrimidine nucleoside phosphorylase C-terminal domain"/>
    <property type="match status" value="1"/>
</dbReference>
<dbReference type="GO" id="GO:0006213">
    <property type="term" value="P:pyrimidine nucleoside metabolic process"/>
    <property type="evidence" value="ECO:0007669"/>
    <property type="project" value="InterPro"/>
</dbReference>
<dbReference type="NCBIfam" id="NF004490">
    <property type="entry name" value="PRK05820.1"/>
    <property type="match status" value="1"/>
</dbReference>
<dbReference type="InterPro" id="IPR000312">
    <property type="entry name" value="Glycosyl_Trfase_fam3"/>
</dbReference>
<dbReference type="PANTHER" id="PTHR10515">
    <property type="entry name" value="THYMIDINE PHOSPHORYLASE"/>
    <property type="match status" value="1"/>
</dbReference>
<evidence type="ECO:0000256" key="4">
    <source>
        <dbReference type="ARBA" id="ARBA00022679"/>
    </source>
</evidence>
<dbReference type="InterPro" id="IPR035902">
    <property type="entry name" value="Nuc_phospho_transferase"/>
</dbReference>
<dbReference type="InterPro" id="IPR017872">
    <property type="entry name" value="Pyrmidine_PPase_CS"/>
</dbReference>
<dbReference type="PROSITE" id="PS00647">
    <property type="entry name" value="THYMID_PHOSPHORYLASE"/>
    <property type="match status" value="1"/>
</dbReference>
<comment type="caution">
    <text evidence="6">The sequence shown here is derived from an EMBL/GenBank/DDBJ whole genome shotgun (WGS) entry which is preliminary data.</text>
</comment>
<comment type="similarity">
    <text evidence="1">Belongs to the thymidine/pyrimidine-nucleoside phosphorylase family.</text>
</comment>
<evidence type="ECO:0000256" key="3">
    <source>
        <dbReference type="ARBA" id="ARBA00022676"/>
    </source>
</evidence>
<keyword evidence="4" id="KW-0808">Transferase</keyword>
<evidence type="ECO:0000313" key="6">
    <source>
        <dbReference type="EMBL" id="GGI04915.1"/>
    </source>
</evidence>
<dbReference type="FunFam" id="3.40.1030.10:FF:000003">
    <property type="entry name" value="Pyrimidine-nucleoside phosphorylase"/>
    <property type="match status" value="1"/>
</dbReference>
<keyword evidence="3" id="KW-0328">Glycosyltransferase</keyword>
<dbReference type="AlphaFoldDB" id="A0A8J3A6Z7"/>
<dbReference type="Proteomes" id="UP000650511">
    <property type="component" value="Unassembled WGS sequence"/>
</dbReference>
<sequence length="439" mass="45360">MARLEIPVLIGRKRDGGELSHDELLAFVAAYVAGEVDDAQMAAFLMAGVIRGFSRQEAVALTEALLASGERIDLRGLRGPTVDKHSTGGVGDTTTLVVGPLLAAAGCQLAKLSGRGLGHTGGTLDKLEAIPGFEVDLDPHRLHDQVERIGLAVAAASQDLVPADKRLYALRDVTGTVASPALIASSVMSKKLAGGAEHVLLDVKAGSGAFLEQVDAARGLAELCVEIGRASDRHTAALVTDMSQPLGDAIGNALEVGAALAVLRGESTGRLRELSLALTAAMLELTGEAPAAAADRAAHLLDSGAGLDAFRDLVQAQGGDARVADAPDEVLPAAPVVREWRPEAGVITRFDGRRLGELAASLGAGRQRQGDTLDLAVGLVVHGRVGDEVVADEPTVRVHARTEADAEHVLRQLPEAIALGEEPVAAVPLVHARVGLPAR</sequence>
<dbReference type="EMBL" id="BMHA01000003">
    <property type="protein sequence ID" value="GGI04915.1"/>
    <property type="molecule type" value="Genomic_DNA"/>
</dbReference>
<dbReference type="Pfam" id="PF07831">
    <property type="entry name" value="PYNP_C"/>
    <property type="match status" value="1"/>
</dbReference>
<dbReference type="SMART" id="SM00941">
    <property type="entry name" value="PYNP_C"/>
    <property type="match status" value="1"/>
</dbReference>
<dbReference type="OrthoDB" id="9763887at2"/>
<dbReference type="Gene3D" id="3.90.1170.30">
    <property type="entry name" value="Pyrimidine nucleoside phosphorylase-like, C-terminal domain"/>
    <property type="match status" value="1"/>
</dbReference>
<dbReference type="PANTHER" id="PTHR10515:SF0">
    <property type="entry name" value="THYMIDINE PHOSPHORYLASE"/>
    <property type="match status" value="1"/>
</dbReference>
<dbReference type="InterPro" id="IPR018090">
    <property type="entry name" value="Pyrmidine_PPas_bac/euk"/>
</dbReference>
<dbReference type="GO" id="GO:0009032">
    <property type="term" value="F:thymidine phosphorylase activity"/>
    <property type="evidence" value="ECO:0007669"/>
    <property type="project" value="TreeGrafter"/>
</dbReference>
<dbReference type="SUPFAM" id="SSF52418">
    <property type="entry name" value="Nucleoside phosphorylase/phosphoribosyltransferase catalytic domain"/>
    <property type="match status" value="1"/>
</dbReference>
<proteinExistence type="inferred from homology"/>
<reference evidence="6" key="2">
    <citation type="submission" date="2020-09" db="EMBL/GenBank/DDBJ databases">
        <authorList>
            <person name="Sun Q."/>
            <person name="Zhou Y."/>
        </authorList>
    </citation>
    <scope>NUCLEOTIDE SEQUENCE</scope>
    <source>
        <strain evidence="6">CGMCC 1.14988</strain>
    </source>
</reference>
<dbReference type="GO" id="GO:0006206">
    <property type="term" value="P:pyrimidine nucleobase metabolic process"/>
    <property type="evidence" value="ECO:0007669"/>
    <property type="project" value="InterPro"/>
</dbReference>
<dbReference type="InterPro" id="IPR036566">
    <property type="entry name" value="PYNP-like_C_sf"/>
</dbReference>
<dbReference type="InterPro" id="IPR036320">
    <property type="entry name" value="Glycosyl_Trfase_fam3_N_dom_sf"/>
</dbReference>
<dbReference type="SUPFAM" id="SSF47648">
    <property type="entry name" value="Nucleoside phosphorylase/phosphoribosyltransferase N-terminal domain"/>
    <property type="match status" value="1"/>
</dbReference>
<dbReference type="InterPro" id="IPR017459">
    <property type="entry name" value="Glycosyl_Trfase_fam3_N_dom"/>
</dbReference>
<protein>
    <submittedName>
        <fullName evidence="6">Thymidine phosphorylase</fullName>
    </submittedName>
</protein>
<dbReference type="Pfam" id="PF00591">
    <property type="entry name" value="Glycos_transf_3"/>
    <property type="match status" value="1"/>
</dbReference>
<dbReference type="Gene3D" id="3.40.1030.10">
    <property type="entry name" value="Nucleoside phosphorylase/phosphoribosyltransferase catalytic domain"/>
    <property type="match status" value="1"/>
</dbReference>
<dbReference type="GO" id="GO:0004645">
    <property type="term" value="F:1,4-alpha-oligoglucan phosphorylase activity"/>
    <property type="evidence" value="ECO:0007669"/>
    <property type="project" value="InterPro"/>
</dbReference>
<evidence type="ECO:0000256" key="1">
    <source>
        <dbReference type="ARBA" id="ARBA00006915"/>
    </source>
</evidence>
<evidence type="ECO:0000313" key="7">
    <source>
        <dbReference type="Proteomes" id="UP000650511"/>
    </source>
</evidence>
<dbReference type="RefSeq" id="WP_130649836.1">
    <property type="nucleotide sequence ID" value="NZ_BMHA01000003.1"/>
</dbReference>
<dbReference type="InterPro" id="IPR013102">
    <property type="entry name" value="PYNP_C"/>
</dbReference>
<evidence type="ECO:0000259" key="5">
    <source>
        <dbReference type="SMART" id="SM00941"/>
    </source>
</evidence>
<comment type="subunit">
    <text evidence="2">Homodimer.</text>
</comment>
<dbReference type="GO" id="GO:0005829">
    <property type="term" value="C:cytosol"/>
    <property type="evidence" value="ECO:0007669"/>
    <property type="project" value="TreeGrafter"/>
</dbReference>